<keyword evidence="5" id="KW-1185">Reference proteome</keyword>
<evidence type="ECO:0000259" key="3">
    <source>
        <dbReference type="PROSITE" id="PS50102"/>
    </source>
</evidence>
<accession>A0AAN6G7G9</accession>
<evidence type="ECO:0000256" key="2">
    <source>
        <dbReference type="SAM" id="MobiDB-lite"/>
    </source>
</evidence>
<feature type="region of interest" description="Disordered" evidence="2">
    <location>
        <begin position="1"/>
        <end position="25"/>
    </location>
</feature>
<organism evidence="4 5">
    <name type="scientific">Tilletia horrida</name>
    <dbReference type="NCBI Taxonomy" id="155126"/>
    <lineage>
        <taxon>Eukaryota</taxon>
        <taxon>Fungi</taxon>
        <taxon>Dikarya</taxon>
        <taxon>Basidiomycota</taxon>
        <taxon>Ustilaginomycotina</taxon>
        <taxon>Exobasidiomycetes</taxon>
        <taxon>Tilletiales</taxon>
        <taxon>Tilletiaceae</taxon>
        <taxon>Tilletia</taxon>
    </lineage>
</organism>
<protein>
    <recommendedName>
        <fullName evidence="3">RRM domain-containing protein</fullName>
    </recommendedName>
</protein>
<dbReference type="PROSITE" id="PS50102">
    <property type="entry name" value="RRM"/>
    <property type="match status" value="1"/>
</dbReference>
<dbReference type="EMBL" id="JAPDMQ010000636">
    <property type="protein sequence ID" value="KAK0521823.1"/>
    <property type="molecule type" value="Genomic_DNA"/>
</dbReference>
<comment type="caution">
    <text evidence="4">The sequence shown here is derived from an EMBL/GenBank/DDBJ whole genome shotgun (WGS) entry which is preliminary data.</text>
</comment>
<feature type="domain" description="RRM" evidence="3">
    <location>
        <begin position="44"/>
        <end position="123"/>
    </location>
</feature>
<keyword evidence="1" id="KW-0694">RNA-binding</keyword>
<proteinExistence type="predicted"/>
<reference evidence="4" key="1">
    <citation type="journal article" date="2023" name="PhytoFront">
        <title>Draft Genome Resources of Seven Strains of Tilletia horrida, Causal Agent of Kernel Smut of Rice.</title>
        <authorList>
            <person name="Khanal S."/>
            <person name="Antony Babu S."/>
            <person name="Zhou X.G."/>
        </authorList>
    </citation>
    <scope>NUCLEOTIDE SEQUENCE</scope>
    <source>
        <strain evidence="4">TX3</strain>
    </source>
</reference>
<evidence type="ECO:0000313" key="4">
    <source>
        <dbReference type="EMBL" id="KAK0521823.1"/>
    </source>
</evidence>
<gene>
    <name evidence="4" type="ORF">OC842_006654</name>
</gene>
<dbReference type="Proteomes" id="UP001176521">
    <property type="component" value="Unassembled WGS sequence"/>
</dbReference>
<sequence>MATSEAASASASPPPAAAATTNGSASAGAIGTGTGTGTGAMPNPSLYINNINGKVKKEELRRQLYALFGTYGRILDVVATRANGMRRQAFVVFEDLAGATAAMRGLSGFVFYDEPLGGSTSNKKPDSHRSAQTSERLSLETA</sequence>
<evidence type="ECO:0000256" key="1">
    <source>
        <dbReference type="PROSITE-ProRule" id="PRU00176"/>
    </source>
</evidence>
<dbReference type="GO" id="GO:0003723">
    <property type="term" value="F:RNA binding"/>
    <property type="evidence" value="ECO:0007669"/>
    <property type="project" value="UniProtKB-UniRule"/>
</dbReference>
<feature type="region of interest" description="Disordered" evidence="2">
    <location>
        <begin position="118"/>
        <end position="142"/>
    </location>
</feature>
<dbReference type="SUPFAM" id="SSF54928">
    <property type="entry name" value="RNA-binding domain, RBD"/>
    <property type="match status" value="1"/>
</dbReference>
<dbReference type="SMART" id="SM00360">
    <property type="entry name" value="RRM"/>
    <property type="match status" value="1"/>
</dbReference>
<dbReference type="Gene3D" id="3.30.70.330">
    <property type="match status" value="1"/>
</dbReference>
<dbReference type="Pfam" id="PF00076">
    <property type="entry name" value="RRM_1"/>
    <property type="match status" value="1"/>
</dbReference>
<dbReference type="CDD" id="cd12246">
    <property type="entry name" value="RRM1_U1A_like"/>
    <property type="match status" value="1"/>
</dbReference>
<dbReference type="InterPro" id="IPR035979">
    <property type="entry name" value="RBD_domain_sf"/>
</dbReference>
<dbReference type="InterPro" id="IPR012677">
    <property type="entry name" value="Nucleotide-bd_a/b_plait_sf"/>
</dbReference>
<dbReference type="InterPro" id="IPR000504">
    <property type="entry name" value="RRM_dom"/>
</dbReference>
<dbReference type="AlphaFoldDB" id="A0AAN6G7G9"/>
<evidence type="ECO:0000313" key="5">
    <source>
        <dbReference type="Proteomes" id="UP001176521"/>
    </source>
</evidence>
<feature type="compositionally biased region" description="Polar residues" evidence="2">
    <location>
        <begin position="130"/>
        <end position="142"/>
    </location>
</feature>
<name>A0AAN6G7G9_9BASI</name>